<dbReference type="EMBL" id="FNBN01000016">
    <property type="protein sequence ID" value="SDH63037.1"/>
    <property type="molecule type" value="Genomic_DNA"/>
</dbReference>
<evidence type="ECO:0000313" key="2">
    <source>
        <dbReference type="Proteomes" id="UP000199045"/>
    </source>
</evidence>
<sequence length="417" mass="46582">MQSRIDYMKRLQYTTGLCGLMLLLGAKAMAQHGINSLYSAYAIGDQEEHDYTRNFGLGSTGIGRRSDFYLNELNPASYSAIPRQNFMFDVSLRAQTIGYKDAGSLNSRAGDVNIKRLAMGFKVNNRWGMSAGFGQFSNVDYKLISTTFIDTSPQTTTTEGTGGVYKAYISNGVRLTKNFSIGVSTNFLFGPNNVTENIGGDTVSTKIQRYAFNTNFNTGILYSGMIGKNWMLGLGATYRFKTKLSYEKKLIVQNASETTLFEDDLAKEKYTLPEQFGGGISLTNGSVTWVADMRKQMWTDSRIVNAKYRLTNSERYSTGLEYAFKRKYGTQQAEGIVVQAGFSYYKSYLIVNNNQIKDVAGTAGISIPAKSNMLRYYIGVEVGQRGTTSGGLIKETYVNGVFHFSLRDIWFLRRTYD</sequence>
<protein>
    <recommendedName>
        <fullName evidence="3">Long-chain fatty acid transport protein</fullName>
    </recommendedName>
</protein>
<dbReference type="STRING" id="104663.SAMN04488121_11645"/>
<dbReference type="AlphaFoldDB" id="A0A1G8DZH2"/>
<name>A0A1G8DZH2_CHIFI</name>
<reference evidence="1 2" key="1">
    <citation type="submission" date="2016-10" db="EMBL/GenBank/DDBJ databases">
        <authorList>
            <person name="de Groot N.N."/>
        </authorList>
    </citation>
    <scope>NUCLEOTIDE SEQUENCE [LARGE SCALE GENOMIC DNA]</scope>
    <source>
        <strain evidence="1 2">DSM 527</strain>
    </source>
</reference>
<evidence type="ECO:0008006" key="3">
    <source>
        <dbReference type="Google" id="ProtNLM"/>
    </source>
</evidence>
<organism evidence="1 2">
    <name type="scientific">Chitinophaga filiformis</name>
    <name type="common">Myxococcus filiformis</name>
    <name type="synonym">Flexibacter filiformis</name>
    <dbReference type="NCBI Taxonomy" id="104663"/>
    <lineage>
        <taxon>Bacteria</taxon>
        <taxon>Pseudomonadati</taxon>
        <taxon>Bacteroidota</taxon>
        <taxon>Chitinophagia</taxon>
        <taxon>Chitinophagales</taxon>
        <taxon>Chitinophagaceae</taxon>
        <taxon>Chitinophaga</taxon>
    </lineage>
</organism>
<accession>A0A1G8DZH2</accession>
<dbReference type="Gene3D" id="2.40.160.60">
    <property type="entry name" value="Outer membrane protein transport protein (OMPP1/FadL/TodX)"/>
    <property type="match status" value="1"/>
</dbReference>
<evidence type="ECO:0000313" key="1">
    <source>
        <dbReference type="EMBL" id="SDH63037.1"/>
    </source>
</evidence>
<gene>
    <name evidence="1" type="ORF">SAMN04488121_11645</name>
</gene>
<proteinExistence type="predicted"/>
<dbReference type="SUPFAM" id="SSF56935">
    <property type="entry name" value="Porins"/>
    <property type="match status" value="1"/>
</dbReference>
<dbReference type="Proteomes" id="UP000199045">
    <property type="component" value="Unassembled WGS sequence"/>
</dbReference>